<evidence type="ECO:0000313" key="20">
    <source>
        <dbReference type="Proteomes" id="UP000444721"/>
    </source>
</evidence>
<feature type="compositionally biased region" description="Low complexity" evidence="15">
    <location>
        <begin position="189"/>
        <end position="202"/>
    </location>
</feature>
<evidence type="ECO:0000256" key="12">
    <source>
        <dbReference type="ARBA" id="ARBA00030297"/>
    </source>
</evidence>
<dbReference type="GO" id="GO:0003743">
    <property type="term" value="F:translation initiation factor activity"/>
    <property type="evidence" value="ECO:0007669"/>
    <property type="project" value="UniProtKB-KW"/>
</dbReference>
<evidence type="ECO:0000256" key="6">
    <source>
        <dbReference type="ARBA" id="ARBA00022840"/>
    </source>
</evidence>
<dbReference type="CDD" id="cd18787">
    <property type="entry name" value="SF2_C_DEAD"/>
    <property type="match status" value="1"/>
</dbReference>
<dbReference type="InterPro" id="IPR056149">
    <property type="entry name" value="PRP5/DDX46/KHDC4_KH"/>
</dbReference>
<comment type="function">
    <text evidence="10">ATP-dependent RNA helicase which is a subunit of the eIF4F complex involved in cap recognition and is required for mRNA binding to ribosome. In the current model of translation initiation, eIF4A unwinds RNA secondary structures in the 5'-UTR of mRNAs which is necessary to allow efficient binding of the small ribosomal subunit, and subsequent scanning for the initiator codon.</text>
</comment>
<dbReference type="Pfam" id="PF00270">
    <property type="entry name" value="DEAD"/>
    <property type="match status" value="1"/>
</dbReference>
<feature type="compositionally biased region" description="Polar residues" evidence="15">
    <location>
        <begin position="176"/>
        <end position="188"/>
    </location>
</feature>
<dbReference type="CDD" id="cd17953">
    <property type="entry name" value="DEADc_DDX46"/>
    <property type="match status" value="1"/>
</dbReference>
<evidence type="ECO:0000256" key="13">
    <source>
        <dbReference type="ARBA" id="ARBA00038511"/>
    </source>
</evidence>
<dbReference type="Proteomes" id="UP000444721">
    <property type="component" value="Unassembled WGS sequence"/>
</dbReference>
<keyword evidence="7" id="KW-0648">Protein biosynthesis</keyword>
<dbReference type="InterPro" id="IPR027417">
    <property type="entry name" value="P-loop_NTPase"/>
</dbReference>
<dbReference type="InterPro" id="IPR001650">
    <property type="entry name" value="Helicase_C-like"/>
</dbReference>
<accession>A0A6A5C395</accession>
<dbReference type="PROSITE" id="PS00039">
    <property type="entry name" value="DEAD_ATP_HELICASE"/>
    <property type="match status" value="1"/>
</dbReference>
<comment type="similarity">
    <text evidence="13">Belongs to the DEAD box helicase family. DDX46/PRP5 subfamily.</text>
</comment>
<feature type="domain" description="Helicase ATP-binding" evidence="16">
    <location>
        <begin position="333"/>
        <end position="511"/>
    </location>
</feature>
<dbReference type="RefSeq" id="XP_044565053.1">
    <property type="nucleotide sequence ID" value="XM_044704197.1"/>
</dbReference>
<evidence type="ECO:0000256" key="14">
    <source>
        <dbReference type="PROSITE-ProRule" id="PRU00552"/>
    </source>
</evidence>
<dbReference type="InterPro" id="IPR014014">
    <property type="entry name" value="RNA_helicase_DEAD_Q_motif"/>
</dbReference>
<keyword evidence="5" id="KW-0347">Helicase</keyword>
<feature type="region of interest" description="Disordered" evidence="15">
    <location>
        <begin position="176"/>
        <end position="204"/>
    </location>
</feature>
<evidence type="ECO:0000259" key="16">
    <source>
        <dbReference type="PROSITE" id="PS51192"/>
    </source>
</evidence>
<feature type="region of interest" description="Disordered" evidence="15">
    <location>
        <begin position="1"/>
        <end position="85"/>
    </location>
</feature>
<evidence type="ECO:0000256" key="3">
    <source>
        <dbReference type="ARBA" id="ARBA00022741"/>
    </source>
</evidence>
<dbReference type="AlphaFoldDB" id="A0A6A5C395"/>
<sequence>MHPQHLSSLNHNTTNREGSRQVSNHHQFETQTPPHDSRNNRQSITDQRPELKRKFDEAIVPTPNTTVKTNNTSTPPSTDAASEMEKKKARLEAWKKKKEMGALQKLEEEKKQKVVTTTPNEDATNKVPTKPLASSVETLKKNRVFLDDDEKVPTNTTMEEEEDEFEKYMSTIHNNLQQQQKHSVSDNGTLSNSNNTEYSTENRTQKGQVLFSEDLDVDIDSYFITKEDTIEKGFDGMSDLQKQSKKDLKPVDHSQIDYIPIRKNFFIVPKELSSMNETEINELRKEMGNIKVHGHDIPPPVKSWTQCGLNDVILGVIDSLGYTKPFAIQSQALPCIMSGRNVIGIAKTGSGKTLAFVLPMLRHVLDQPPLKFGDGPIGIVMAPTRELAIQIHDELVKFAEPLQLKTACVYGGAGIAEQIALLKNGAHIVVCTPGRLIDLLCANRGKVTNLTRASFVVLDEADRMFDLGFGPQVMKILNNIRPDRQLVMFSATFPRQLEALAKKVMKNSIEIIVGGRSVACENVKQYVEIYNDDSTKFLRLLELLGKYNKPNSSILIFVDSQNSAGDLFRDLALAGYKDCICTLHGGMDQIERDCTISDFKSQKYSIMIGTSICARGLDVPSIRLVVNYHCPDHYEDYVHRVGRTGRAGRKGVAYTFISASDEKYAADLIKALKQSNNPVPDELVKLAENYTTKRNLGLVQEKKKSNVVSGFVGSGFKFDIHEENKKLEEKKHLALSYAVSNNDETIIDQIDLPTEDEIKKQQEKSSQKKKAKKEETVVDKATKAAEAVYKDIDKNDAITEEEKAIQRAQLFAAALTVHTSLSEKQKEKQMAQKMLQSVVNIGGLFRTEVEINDWPRPIRMELLKKDSLHSVQHFTNTKIHVKGTFVPPESRPKQGERKLYLSIEGTTEESVQQARSQILNMLGEDSTLSMDRRHTGRFTM</sequence>
<comment type="similarity">
    <text evidence="8">Belongs to the DEAD box helicase family. eIF4A subfamily.</text>
</comment>
<feature type="domain" description="Helicase C-terminal" evidence="17">
    <location>
        <begin position="539"/>
        <end position="687"/>
    </location>
</feature>
<organism evidence="19 20">
    <name type="scientific">Naegleria fowleri</name>
    <name type="common">Brain eating amoeba</name>
    <dbReference type="NCBI Taxonomy" id="5763"/>
    <lineage>
        <taxon>Eukaryota</taxon>
        <taxon>Discoba</taxon>
        <taxon>Heterolobosea</taxon>
        <taxon>Tetramitia</taxon>
        <taxon>Eutetramitia</taxon>
        <taxon>Vahlkampfiidae</taxon>
        <taxon>Naegleria</taxon>
    </lineage>
</organism>
<evidence type="ECO:0000256" key="15">
    <source>
        <dbReference type="SAM" id="MobiDB-lite"/>
    </source>
</evidence>
<dbReference type="PROSITE" id="PS51195">
    <property type="entry name" value="Q_MOTIF"/>
    <property type="match status" value="1"/>
</dbReference>
<dbReference type="VEuPathDB" id="AmoebaDB:NF0019840"/>
<evidence type="ECO:0000256" key="4">
    <source>
        <dbReference type="ARBA" id="ARBA00022801"/>
    </source>
</evidence>
<dbReference type="Pfam" id="PF00271">
    <property type="entry name" value="Helicase_C"/>
    <property type="match status" value="1"/>
</dbReference>
<evidence type="ECO:0000259" key="18">
    <source>
        <dbReference type="PROSITE" id="PS51195"/>
    </source>
</evidence>
<dbReference type="VEuPathDB" id="AmoebaDB:NfTy_028110"/>
<dbReference type="FunFam" id="3.40.50.300:FF:000079">
    <property type="entry name" value="probable ATP-dependent RNA helicase DDX17"/>
    <property type="match status" value="1"/>
</dbReference>
<dbReference type="EC" id="3.6.4.13" evidence="1"/>
<dbReference type="InterPro" id="IPR011545">
    <property type="entry name" value="DEAD/DEAH_box_helicase_dom"/>
</dbReference>
<keyword evidence="3" id="KW-0547">Nucleotide-binding</keyword>
<dbReference type="SUPFAM" id="SSF52540">
    <property type="entry name" value="P-loop containing nucleoside triphosphate hydrolases"/>
    <property type="match status" value="2"/>
</dbReference>
<dbReference type="GO" id="GO:0016787">
    <property type="term" value="F:hydrolase activity"/>
    <property type="evidence" value="ECO:0007669"/>
    <property type="project" value="UniProtKB-KW"/>
</dbReference>
<dbReference type="Gene3D" id="3.40.50.300">
    <property type="entry name" value="P-loop containing nucleotide triphosphate hydrolases"/>
    <property type="match status" value="2"/>
</dbReference>
<evidence type="ECO:0000256" key="2">
    <source>
        <dbReference type="ARBA" id="ARBA00022540"/>
    </source>
</evidence>
<dbReference type="GeneID" id="68120769"/>
<dbReference type="SMART" id="SM00487">
    <property type="entry name" value="DEXDc"/>
    <property type="match status" value="1"/>
</dbReference>
<dbReference type="EMBL" id="VFQX01000019">
    <property type="protein sequence ID" value="KAF0980340.1"/>
    <property type="molecule type" value="Genomic_DNA"/>
</dbReference>
<feature type="short sequence motif" description="Q motif" evidence="14">
    <location>
        <begin position="302"/>
        <end position="330"/>
    </location>
</feature>
<evidence type="ECO:0000256" key="5">
    <source>
        <dbReference type="ARBA" id="ARBA00022806"/>
    </source>
</evidence>
<evidence type="ECO:0000256" key="8">
    <source>
        <dbReference type="ARBA" id="ARBA00024352"/>
    </source>
</evidence>
<feature type="compositionally biased region" description="Polar residues" evidence="15">
    <location>
        <begin position="1"/>
        <end position="46"/>
    </location>
</feature>
<dbReference type="GO" id="GO:0005524">
    <property type="term" value="F:ATP binding"/>
    <property type="evidence" value="ECO:0007669"/>
    <property type="project" value="UniProtKB-KW"/>
</dbReference>
<evidence type="ECO:0000256" key="1">
    <source>
        <dbReference type="ARBA" id="ARBA00012552"/>
    </source>
</evidence>
<evidence type="ECO:0000313" key="19">
    <source>
        <dbReference type="EMBL" id="KAF0980340.1"/>
    </source>
</evidence>
<dbReference type="PANTHER" id="PTHR47958">
    <property type="entry name" value="ATP-DEPENDENT RNA HELICASE DBP3"/>
    <property type="match status" value="1"/>
</dbReference>
<dbReference type="PROSITE" id="PS51194">
    <property type="entry name" value="HELICASE_CTER"/>
    <property type="match status" value="1"/>
</dbReference>
<comment type="subunit">
    <text evidence="11">eIF4F is a multi-subunit complex, the composition of which varies with external and internal environmental conditions. It is composed of at least EIF4A, EIF4E and EIF4G.</text>
</comment>
<dbReference type="InterPro" id="IPR000629">
    <property type="entry name" value="RNA-helicase_DEAD-box_CS"/>
</dbReference>
<dbReference type="OrthoDB" id="196131at2759"/>
<evidence type="ECO:0000256" key="9">
    <source>
        <dbReference type="ARBA" id="ARBA00024417"/>
    </source>
</evidence>
<gene>
    <name evidence="19" type="ORF">FDP41_013554</name>
</gene>
<feature type="compositionally biased region" description="Low complexity" evidence="15">
    <location>
        <begin position="60"/>
        <end position="78"/>
    </location>
</feature>
<dbReference type="Pfam" id="PF23469">
    <property type="entry name" value="KH_12"/>
    <property type="match status" value="1"/>
</dbReference>
<reference evidence="19 20" key="1">
    <citation type="journal article" date="2019" name="Sci. Rep.">
        <title>Nanopore sequencing improves the draft genome of the human pathogenic amoeba Naegleria fowleri.</title>
        <authorList>
            <person name="Liechti N."/>
            <person name="Schurch N."/>
            <person name="Bruggmann R."/>
            <person name="Wittwer M."/>
        </authorList>
    </citation>
    <scope>NUCLEOTIDE SEQUENCE [LARGE SCALE GENOMIC DNA]</scope>
    <source>
        <strain evidence="19 20">ATCC 30894</strain>
    </source>
</reference>
<dbReference type="InterPro" id="IPR014001">
    <property type="entry name" value="Helicase_ATP-bd"/>
</dbReference>
<dbReference type="CDD" id="cd22387">
    <property type="entry name" value="KH-I_DDX46_like"/>
    <property type="match status" value="1"/>
</dbReference>
<protein>
    <recommendedName>
        <fullName evidence="9">Probable eukaryotic initiation factor 4A</fullName>
        <ecNumber evidence="1">3.6.4.13</ecNumber>
    </recommendedName>
    <alternativeName>
        <fullName evidence="12">ATP-dependent RNA helicase eIF4A</fullName>
    </alternativeName>
</protein>
<evidence type="ECO:0000256" key="7">
    <source>
        <dbReference type="ARBA" id="ARBA00022917"/>
    </source>
</evidence>
<dbReference type="GO" id="GO:0003724">
    <property type="term" value="F:RNA helicase activity"/>
    <property type="evidence" value="ECO:0007669"/>
    <property type="project" value="UniProtKB-EC"/>
</dbReference>
<comment type="caution">
    <text evidence="19">The sequence shown here is derived from an EMBL/GenBank/DDBJ whole genome shotgun (WGS) entry which is preliminary data.</text>
</comment>
<dbReference type="OMA" id="QLPMKKW"/>
<proteinExistence type="inferred from homology"/>
<evidence type="ECO:0000256" key="10">
    <source>
        <dbReference type="ARBA" id="ARBA00024769"/>
    </source>
</evidence>
<dbReference type="VEuPathDB" id="AmoebaDB:FDP41_013554"/>
<feature type="domain" description="DEAD-box RNA helicase Q" evidence="18">
    <location>
        <begin position="302"/>
        <end position="330"/>
    </location>
</feature>
<dbReference type="GO" id="GO:0003676">
    <property type="term" value="F:nucleic acid binding"/>
    <property type="evidence" value="ECO:0007669"/>
    <property type="project" value="InterPro"/>
</dbReference>
<keyword evidence="4" id="KW-0378">Hydrolase</keyword>
<keyword evidence="6" id="KW-0067">ATP-binding</keyword>
<keyword evidence="20" id="KW-1185">Reference proteome</keyword>
<name>A0A6A5C395_NAEFO</name>
<dbReference type="PROSITE" id="PS51192">
    <property type="entry name" value="HELICASE_ATP_BIND_1"/>
    <property type="match status" value="1"/>
</dbReference>
<dbReference type="VEuPathDB" id="AmoebaDB:NF0019850"/>
<feature type="compositionally biased region" description="Basic and acidic residues" evidence="15">
    <location>
        <begin position="47"/>
        <end position="57"/>
    </location>
</feature>
<evidence type="ECO:0000259" key="17">
    <source>
        <dbReference type="PROSITE" id="PS51194"/>
    </source>
</evidence>
<dbReference type="SMART" id="SM00490">
    <property type="entry name" value="HELICc"/>
    <property type="match status" value="1"/>
</dbReference>
<keyword evidence="2" id="KW-0396">Initiation factor</keyword>
<evidence type="ECO:0000256" key="11">
    <source>
        <dbReference type="ARBA" id="ARBA00025917"/>
    </source>
</evidence>